<dbReference type="InterPro" id="IPR013784">
    <property type="entry name" value="Carb-bd-like_fold"/>
</dbReference>
<accession>A0ABS8UIN7</accession>
<comment type="subcellular location">
    <subcellularLocation>
        <location evidence="1">Cell outer membrane</location>
        <topology evidence="1">Multi-pass membrane protein</topology>
    </subcellularLocation>
</comment>
<dbReference type="Pfam" id="PF13620">
    <property type="entry name" value="CarboxypepD_reg"/>
    <property type="match status" value="1"/>
</dbReference>
<evidence type="ECO:0000256" key="3">
    <source>
        <dbReference type="ARBA" id="ARBA00022452"/>
    </source>
</evidence>
<evidence type="ECO:0000259" key="8">
    <source>
        <dbReference type="Pfam" id="PF25183"/>
    </source>
</evidence>
<dbReference type="Gene3D" id="2.40.170.20">
    <property type="entry name" value="TonB-dependent receptor, beta-barrel domain"/>
    <property type="match status" value="1"/>
</dbReference>
<evidence type="ECO:0000313" key="10">
    <source>
        <dbReference type="Proteomes" id="UP001430360"/>
    </source>
</evidence>
<evidence type="ECO:0000256" key="1">
    <source>
        <dbReference type="ARBA" id="ARBA00004571"/>
    </source>
</evidence>
<dbReference type="InterPro" id="IPR057601">
    <property type="entry name" value="Oar-like_b-barrel"/>
</dbReference>
<dbReference type="SUPFAM" id="SSF49452">
    <property type="entry name" value="Starch-binding domain-like"/>
    <property type="match status" value="1"/>
</dbReference>
<dbReference type="Proteomes" id="UP001430360">
    <property type="component" value="Unassembled WGS sequence"/>
</dbReference>
<gene>
    <name evidence="9" type="ORF">LTT95_17440</name>
</gene>
<reference evidence="9" key="1">
    <citation type="submission" date="2021-12" db="EMBL/GenBank/DDBJ databases">
        <authorList>
            <person name="Ulrich A."/>
        </authorList>
    </citation>
    <scope>NUCLEOTIDE SEQUENCE</scope>
    <source>
        <strain evidence="9">A1P009</strain>
    </source>
</reference>
<evidence type="ECO:0000256" key="7">
    <source>
        <dbReference type="SAM" id="SignalP"/>
    </source>
</evidence>
<keyword evidence="9" id="KW-0675">Receptor</keyword>
<feature type="domain" description="TonB-dependent transporter Oar-like beta-barrel" evidence="8">
    <location>
        <begin position="258"/>
        <end position="327"/>
    </location>
</feature>
<evidence type="ECO:0000256" key="2">
    <source>
        <dbReference type="ARBA" id="ARBA00022448"/>
    </source>
</evidence>
<feature type="chain" id="PRO_5045286932" evidence="7">
    <location>
        <begin position="28"/>
        <end position="1011"/>
    </location>
</feature>
<dbReference type="Gene3D" id="2.60.40.1120">
    <property type="entry name" value="Carboxypeptidase-like, regulatory domain"/>
    <property type="match status" value="1"/>
</dbReference>
<keyword evidence="2" id="KW-0813">Transport</keyword>
<sequence>MTHSDTWPRAFSRSLLSIALGGCLAMAAPALLAQSTAATIRGQVMVDSTPATDARVTAVNTATGLTRSVQVSGNGNYNVVGLPPGTYRLQVEANGQSTSQNVTVAVGQTATLNLGVGGVAETATTGETQDLDTVSVTAAAVVETKTSEVATYVSQKQIDSLPQNSRNFLSFADIVPGVTVTNSPTGASIRSGAQVSNAVNVFIDGVGQKDYVLKGGISGQDSTPGNPFPQLGIAEYKVVSSNYKAEYDQLSSAGISAVTKSGTNEFEGQFFWDNTAQDFRAKTADENFRGRDKVRSGTEHYGVAIGGPILMDRLHYFVTYEAKEIDRVASITPGRNLSIDSLPSPYREEALATTGSPFKEDLFFGKLSWTPGDAHLFEFTAKYREEDDIVGVDGINTFQYGTSRAGEETRLDLRYQYSAENWLNDAHITYEDATFGPQPLTIAPGRRLLIPAEGQENVNNPNMSAILNIGGGPDQQEKGQKGLGFQNDFTWFGFEGHTIKAGVKYKQVDISALQRSPPNAQYAFDLTRNTDVPYEVQFTASGLGSAQAVLSENKQLGFYIQDDWEATDRLTVNLGVRWDYETTPSYEDHVTPQAVLDALAASPGLNAPGVDYDYRQFVSTGNERSATKGNFQPRVGFSYDFSGDESFVLFGGAGRSYNRNQFDYLAREQYGLAFQRYTYQFDQPGHECGTSSPQSCLPWDPSYFDQATLDQLAAAAPNVGSEVFLIDNDLKTPYSDQFSLGVRNVFEMGGQSWNSSATLLHVLSHDGILFTAGNRRDDGSFYEPGRTFGGIPPANLPGFGRMFIGRNAVETRLNSVLLSLDKPFTNDSGWGTTIAYTYSDAVENRNNSDTFSFDYRDLDDVAFTRAIGIPRHRLVTTGIYDIGWGMTLSGKFEISSPAARESQNCIAIDTFNCFFDSYYPETSVGFKQFDVALQKEWDTGTDIKLRVRADVLNVFNWYNWTDYIDFRGDGRDPSVPGSVARPNEDFGRRNPDSFATAFPPRTFKLTFGINW</sequence>
<keyword evidence="5" id="KW-0472">Membrane</keyword>
<evidence type="ECO:0000256" key="6">
    <source>
        <dbReference type="ARBA" id="ARBA00023237"/>
    </source>
</evidence>
<dbReference type="RefSeq" id="WP_232138091.1">
    <property type="nucleotide sequence ID" value="NZ_CP089507.1"/>
</dbReference>
<evidence type="ECO:0000256" key="5">
    <source>
        <dbReference type="ARBA" id="ARBA00023136"/>
    </source>
</evidence>
<proteinExistence type="predicted"/>
<dbReference type="Pfam" id="PF25183">
    <property type="entry name" value="OMP_b-brl_4"/>
    <property type="match status" value="2"/>
</dbReference>
<dbReference type="PANTHER" id="PTHR30069:SF46">
    <property type="entry name" value="OAR PROTEIN"/>
    <property type="match status" value="1"/>
</dbReference>
<name>A0ABS8UIN7_9GAMM</name>
<dbReference type="PANTHER" id="PTHR30069">
    <property type="entry name" value="TONB-DEPENDENT OUTER MEMBRANE RECEPTOR"/>
    <property type="match status" value="1"/>
</dbReference>
<comment type="caution">
    <text evidence="9">The sequence shown here is derived from an EMBL/GenBank/DDBJ whole genome shotgun (WGS) entry which is preliminary data.</text>
</comment>
<keyword evidence="3" id="KW-1134">Transmembrane beta strand</keyword>
<organism evidence="9 10">
    <name type="scientific">Luteimonas fraxinea</name>
    <dbReference type="NCBI Taxonomy" id="2901869"/>
    <lineage>
        <taxon>Bacteria</taxon>
        <taxon>Pseudomonadati</taxon>
        <taxon>Pseudomonadota</taxon>
        <taxon>Gammaproteobacteria</taxon>
        <taxon>Lysobacterales</taxon>
        <taxon>Lysobacteraceae</taxon>
        <taxon>Luteimonas</taxon>
    </lineage>
</organism>
<dbReference type="EMBL" id="JAJQKU010000008">
    <property type="protein sequence ID" value="MCD9098717.1"/>
    <property type="molecule type" value="Genomic_DNA"/>
</dbReference>
<feature type="signal peptide" evidence="7">
    <location>
        <begin position="1"/>
        <end position="27"/>
    </location>
</feature>
<keyword evidence="6" id="KW-0998">Cell outer membrane</keyword>
<evidence type="ECO:0000256" key="4">
    <source>
        <dbReference type="ARBA" id="ARBA00022692"/>
    </source>
</evidence>
<keyword evidence="4" id="KW-0812">Transmembrane</keyword>
<feature type="domain" description="TonB-dependent transporter Oar-like beta-barrel" evidence="8">
    <location>
        <begin position="350"/>
        <end position="886"/>
    </location>
</feature>
<dbReference type="SUPFAM" id="SSF56935">
    <property type="entry name" value="Porins"/>
    <property type="match status" value="1"/>
</dbReference>
<dbReference type="InterPro" id="IPR039426">
    <property type="entry name" value="TonB-dep_rcpt-like"/>
</dbReference>
<dbReference type="InterPro" id="IPR036942">
    <property type="entry name" value="Beta-barrel_TonB_sf"/>
</dbReference>
<reference evidence="9" key="2">
    <citation type="journal article" date="2022" name="Syst. Appl. Microbiol.">
        <title>Physiological and genomic characterisation of Luteimonas fraxinea sp. nov., a bacterial species associated with trees tolerant to ash dieback.</title>
        <authorList>
            <person name="Ulrich K."/>
            <person name="Becker R."/>
            <person name="Behrendt U."/>
            <person name="Kube M."/>
            <person name="Schneck V."/>
            <person name="Ulrich A."/>
        </authorList>
    </citation>
    <scope>NUCLEOTIDE SEQUENCE</scope>
    <source>
        <strain evidence="9">A1P009</strain>
    </source>
</reference>
<evidence type="ECO:0000313" key="9">
    <source>
        <dbReference type="EMBL" id="MCD9098717.1"/>
    </source>
</evidence>
<keyword evidence="7" id="KW-0732">Signal</keyword>
<keyword evidence="10" id="KW-1185">Reference proteome</keyword>
<protein>
    <submittedName>
        <fullName evidence="9">TonB-dependent receptor</fullName>
    </submittedName>
</protein>